<keyword evidence="9" id="KW-0275">Fatty acid biosynthesis</keyword>
<dbReference type="GO" id="GO:0004318">
    <property type="term" value="F:enoyl-[acyl-carrier-protein] reductase (NADH) activity"/>
    <property type="evidence" value="ECO:0007669"/>
    <property type="project" value="TreeGrafter"/>
</dbReference>
<reference evidence="13" key="1">
    <citation type="submission" date="2012-10" db="EMBL/GenBank/DDBJ databases">
        <authorList>
            <person name="Sandrine L."/>
        </authorList>
    </citation>
    <scope>NUCLEOTIDE SEQUENCE</scope>
</reference>
<accession>S0DDQ1</accession>
<dbReference type="EMBL" id="HF548270">
    <property type="protein sequence ID" value="CCO20824.1"/>
    <property type="molecule type" value="Genomic_DNA"/>
</dbReference>
<dbReference type="GO" id="GO:0051287">
    <property type="term" value="F:NAD binding"/>
    <property type="evidence" value="ECO:0007669"/>
    <property type="project" value="TreeGrafter"/>
</dbReference>
<organism evidence="13">
    <name type="scientific">termite gut metagenome</name>
    <dbReference type="NCBI Taxonomy" id="433724"/>
    <lineage>
        <taxon>unclassified sequences</taxon>
        <taxon>metagenomes</taxon>
        <taxon>organismal metagenomes</taxon>
    </lineage>
</organism>
<evidence type="ECO:0000313" key="13">
    <source>
        <dbReference type="EMBL" id="CCO20824.1"/>
    </source>
</evidence>
<dbReference type="Pfam" id="PF12241">
    <property type="entry name" value="Enoyl_reductase"/>
    <property type="match status" value="1"/>
</dbReference>
<evidence type="ECO:0000259" key="11">
    <source>
        <dbReference type="Pfam" id="PF12241"/>
    </source>
</evidence>
<name>S0DDQ1_9ZZZZ</name>
<dbReference type="Pfam" id="PF12242">
    <property type="entry name" value="Eno-Rase_NADH_b"/>
    <property type="match status" value="1"/>
</dbReference>
<keyword evidence="4" id="KW-0444">Lipid biosynthesis</keyword>
<dbReference type="Gene3D" id="3.40.50.720">
    <property type="entry name" value="NAD(P)-binding Rossmann-like Domain"/>
    <property type="match status" value="1"/>
</dbReference>
<dbReference type="InterPro" id="IPR024906">
    <property type="entry name" value="Eno_Rdtase_FAD-bd_dom"/>
</dbReference>
<dbReference type="InterPro" id="IPR024910">
    <property type="entry name" value="Enoyl-CoA_Rdtase_cat_dom"/>
</dbReference>
<evidence type="ECO:0000256" key="5">
    <source>
        <dbReference type="ARBA" id="ARBA00022832"/>
    </source>
</evidence>
<evidence type="ECO:0000256" key="1">
    <source>
        <dbReference type="ARBA" id="ARBA00005189"/>
    </source>
</evidence>
<sequence length="396" mass="42961">MVIKPKMRGFICTTAHPAGCAENVRMQAEYAKSNKNANLPKRVLVIGASSGYGLACRAAAAFCGGADTIGVFFEREASGSRTATAGWYNSLAFERLARADGLLAESVNGDAFSDAVKQRTISLIKEKMPGGKVDLIIYSVAAPKRTDPVTGEVYSSVIKPVGNAYKSKTVDFHTGEVSEVTVEPATAEETRQTVKVMGGEDWLLWMKAMTGAGAIEAGAATIAFSYIGPSLTFPVYKDGTIGKAKEDLEEKAKQITALLSPAGGKAFVAVNKALVTQASAAIPVVPLYISILYRLMKENGVHEDCVRQMVRMFNNRLYKNPETDWAKVPVDEAGRIRMDDLEMEPALQEQISGLWEEVQTGNVNELTDLMGYRDDFMSLFGFGNPNIDYDADVENY</sequence>
<evidence type="ECO:0000259" key="10">
    <source>
        <dbReference type="Pfam" id="PF07055"/>
    </source>
</evidence>
<dbReference type="InterPro" id="IPR010758">
    <property type="entry name" value="Trans-2-enoyl-CoA_reductase"/>
</dbReference>
<dbReference type="PANTHER" id="PTHR37480">
    <property type="entry name" value="ENOYL-[ACYL-CARRIER-PROTEIN] REDUCTASE [NADH]"/>
    <property type="match status" value="1"/>
</dbReference>
<reference evidence="13" key="2">
    <citation type="journal article" date="2013" name="Biotechnol. Biofuels">
        <title>Mining for hemicellulases in the fungus-growing termite Pseudacanthotermes militaris using functional metagenomics.</title>
        <authorList>
            <person name="Bastien G."/>
            <person name="Arnal G."/>
            <person name="Bozonnet S."/>
            <person name="Laguerre S."/>
            <person name="Ferreira F."/>
            <person name="Faure R."/>
            <person name="Henrissat B."/>
            <person name="Lefevre F."/>
            <person name="Robe P."/>
            <person name="Bouchez O."/>
            <person name="Noirot C."/>
            <person name="Dumon C."/>
            <person name="O'Donohue M."/>
        </authorList>
    </citation>
    <scope>NUCLEOTIDE SEQUENCE</scope>
</reference>
<dbReference type="Pfam" id="PF07055">
    <property type="entry name" value="Eno-Rase_FAD_bd"/>
    <property type="match status" value="1"/>
</dbReference>
<comment type="subunit">
    <text evidence="2">Monomer.</text>
</comment>
<protein>
    <recommendedName>
        <fullName evidence="3">trans-2-enoyl-CoA reductase (NAD(+))</fullName>
        <ecNumber evidence="3">1.3.1.44</ecNumber>
    </recommendedName>
</protein>
<dbReference type="GO" id="GO:0050343">
    <property type="term" value="F:trans-2-enoyl-CoA reductase (NADH) activity"/>
    <property type="evidence" value="ECO:0007669"/>
    <property type="project" value="UniProtKB-EC"/>
</dbReference>
<evidence type="ECO:0000256" key="4">
    <source>
        <dbReference type="ARBA" id="ARBA00022516"/>
    </source>
</evidence>
<keyword evidence="5" id="KW-0276">Fatty acid metabolism</keyword>
<evidence type="ECO:0000256" key="3">
    <source>
        <dbReference type="ARBA" id="ARBA00011983"/>
    </source>
</evidence>
<evidence type="ECO:0000256" key="9">
    <source>
        <dbReference type="ARBA" id="ARBA00023160"/>
    </source>
</evidence>
<dbReference type="PANTHER" id="PTHR37480:SF1">
    <property type="entry name" value="ENOYL-[ACYL-CARRIER-PROTEIN] REDUCTASE [NADH]"/>
    <property type="match status" value="1"/>
</dbReference>
<proteinExistence type="inferred from homology"/>
<keyword evidence="6" id="KW-0560">Oxidoreductase</keyword>
<feature type="domain" description="Trans-2-enoyl-CoA reductase catalytic" evidence="11">
    <location>
        <begin position="81"/>
        <end position="318"/>
    </location>
</feature>
<feature type="domain" description="Enoyl reductase FAD binding" evidence="10">
    <location>
        <begin position="330"/>
        <end position="393"/>
    </location>
</feature>
<dbReference type="HAMAP" id="MF_01838">
    <property type="entry name" value="FabV_reductase"/>
    <property type="match status" value="1"/>
</dbReference>
<evidence type="ECO:0000256" key="6">
    <source>
        <dbReference type="ARBA" id="ARBA00023002"/>
    </source>
</evidence>
<feature type="domain" description="Trans-2-enoyl-CoA reductase-like NAD(P)H binding" evidence="12">
    <location>
        <begin position="2"/>
        <end position="78"/>
    </location>
</feature>
<dbReference type="GO" id="GO:0006633">
    <property type="term" value="P:fatty acid biosynthetic process"/>
    <property type="evidence" value="ECO:0007669"/>
    <property type="project" value="UniProtKB-KW"/>
</dbReference>
<keyword evidence="8" id="KW-0443">Lipid metabolism</keyword>
<evidence type="ECO:0000256" key="8">
    <source>
        <dbReference type="ARBA" id="ARBA00023098"/>
    </source>
</evidence>
<dbReference type="NCBIfam" id="NF010177">
    <property type="entry name" value="PRK13656.1"/>
    <property type="match status" value="1"/>
</dbReference>
<gene>
    <name evidence="13" type="ORF">BN138_12</name>
</gene>
<keyword evidence="7" id="KW-0520">NAD</keyword>
<evidence type="ECO:0000256" key="7">
    <source>
        <dbReference type="ARBA" id="ARBA00023027"/>
    </source>
</evidence>
<evidence type="ECO:0000256" key="2">
    <source>
        <dbReference type="ARBA" id="ARBA00011245"/>
    </source>
</evidence>
<dbReference type="AlphaFoldDB" id="S0DDQ1"/>
<dbReference type="NCBIfam" id="NF043048">
    <property type="entry name" value="EnoyACPredFabV"/>
    <property type="match status" value="1"/>
</dbReference>
<comment type="pathway">
    <text evidence="1">Lipid metabolism.</text>
</comment>
<dbReference type="InterPro" id="IPR050048">
    <property type="entry name" value="FabV-like_NADH_b"/>
</dbReference>
<evidence type="ECO:0000259" key="12">
    <source>
        <dbReference type="Pfam" id="PF12242"/>
    </source>
</evidence>
<dbReference type="EC" id="1.3.1.44" evidence="3"/>